<dbReference type="VEuPathDB" id="FungiDB:RhiirFUN_011878"/>
<evidence type="ECO:0000256" key="1">
    <source>
        <dbReference type="SAM" id="MobiDB-lite"/>
    </source>
</evidence>
<name>A0A2I1HHL0_9GLOM</name>
<sequence>MATAFRVYLNRSNGGPANSFWSSICMENYEKRIELEKLRHAESTIHAVNEETEEVRSISSSETSLLLKRKRQDDVNCFDQGADKRNCFKTPKNKQRQTRHGRNIPHYYESDKPKGIKRENESATLYPTPPMTEVAESSKNKNAISQYVRDDSSSHKSTPCPTRSVTHTLTPDMTPNKPIINRVQENVNNIHDDEEHAFTLDRNDIPEEELEDGLLQENPGAIVDCKLIINGVCIRSAMEKWRKSSKYVEEIHKQDLMRYNIIDTTASSATEARKLFEEHWDDIISTVEKFLTSSPNVTQLASASASTSASSDQDTVQDGQAEEVKQYIKYISTNVNSAKKLREAIKTERAKLRTGDNIKWKRRALGLMKIFRDQFPNGANYFKEDQTEYDYIIRFISRVYTLLFKDKTFLKQAWGEKTLRSSAVLLNQSLKDDDRRCSGNKIDAIISMVELDLEISVLEVSGSPTCLDHTHYVGDRNKIAKMLKIILNYIKINYSGCYEDFRRIKVYGIQVYDHDFYIYSMCLPFAGVYYFKLEKKFSCPTMTFLLFKELPKFASNLWMMRDIIISSTESIYTYVTNIISESSDDDSKIDKVKTSPPGKKKNNRTKTNGRR</sequence>
<dbReference type="VEuPathDB" id="FungiDB:FUN_011334"/>
<reference evidence="2 3" key="1">
    <citation type="submission" date="2015-10" db="EMBL/GenBank/DDBJ databases">
        <title>Genome analyses suggest a sexual origin of heterokaryosis in a supposedly ancient asexual fungus.</title>
        <authorList>
            <person name="Ropars J."/>
            <person name="Sedzielewska K."/>
            <person name="Noel J."/>
            <person name="Charron P."/>
            <person name="Farinelli L."/>
            <person name="Marton T."/>
            <person name="Kruger M."/>
            <person name="Pelin A."/>
            <person name="Brachmann A."/>
            <person name="Corradi N."/>
        </authorList>
    </citation>
    <scope>NUCLEOTIDE SEQUENCE [LARGE SCALE GENOMIC DNA]</scope>
    <source>
        <strain evidence="2 3">A4</strain>
    </source>
</reference>
<feature type="region of interest" description="Disordered" evidence="1">
    <location>
        <begin position="91"/>
        <end position="114"/>
    </location>
</feature>
<proteinExistence type="predicted"/>
<feature type="compositionally biased region" description="Basic residues" evidence="1">
    <location>
        <begin position="91"/>
        <end position="103"/>
    </location>
</feature>
<dbReference type="VEuPathDB" id="FungiDB:RhiirA1_110538"/>
<feature type="region of interest" description="Disordered" evidence="1">
    <location>
        <begin position="148"/>
        <end position="176"/>
    </location>
</feature>
<feature type="region of interest" description="Disordered" evidence="1">
    <location>
        <begin position="582"/>
        <end position="611"/>
    </location>
</feature>
<dbReference type="VEuPathDB" id="FungiDB:FUN_008589"/>
<dbReference type="VEuPathDB" id="FungiDB:RhiirA1_429397"/>
<keyword evidence="3" id="KW-1185">Reference proteome</keyword>
<dbReference type="AlphaFoldDB" id="A0A2I1HHL0"/>
<feature type="compositionally biased region" description="Basic residues" evidence="1">
    <location>
        <begin position="598"/>
        <end position="611"/>
    </location>
</feature>
<dbReference type="EMBL" id="LLXI01002973">
    <property type="protein sequence ID" value="PKY58359.1"/>
    <property type="molecule type" value="Genomic_DNA"/>
</dbReference>
<comment type="caution">
    <text evidence="2">The sequence shown here is derived from an EMBL/GenBank/DDBJ whole genome shotgun (WGS) entry which is preliminary data.</text>
</comment>
<dbReference type="Proteomes" id="UP000234323">
    <property type="component" value="Unassembled WGS sequence"/>
</dbReference>
<dbReference type="VEuPathDB" id="FungiDB:RhiirFUN_008985"/>
<protein>
    <submittedName>
        <fullName evidence="2">Uncharacterized protein</fullName>
    </submittedName>
</protein>
<feature type="compositionally biased region" description="Polar residues" evidence="1">
    <location>
        <begin position="155"/>
        <end position="173"/>
    </location>
</feature>
<organism evidence="2 3">
    <name type="scientific">Rhizophagus irregularis</name>
    <dbReference type="NCBI Taxonomy" id="588596"/>
    <lineage>
        <taxon>Eukaryota</taxon>
        <taxon>Fungi</taxon>
        <taxon>Fungi incertae sedis</taxon>
        <taxon>Mucoromycota</taxon>
        <taxon>Glomeromycotina</taxon>
        <taxon>Glomeromycetes</taxon>
        <taxon>Glomerales</taxon>
        <taxon>Glomeraceae</taxon>
        <taxon>Rhizophagus</taxon>
    </lineage>
</organism>
<evidence type="ECO:0000313" key="3">
    <source>
        <dbReference type="Proteomes" id="UP000234323"/>
    </source>
</evidence>
<accession>A0A2I1HHL0</accession>
<evidence type="ECO:0000313" key="2">
    <source>
        <dbReference type="EMBL" id="PKY58359.1"/>
    </source>
</evidence>
<gene>
    <name evidence="2" type="ORF">RhiirA4_449251</name>
</gene>